<dbReference type="GO" id="GO:0003995">
    <property type="term" value="F:acyl-CoA dehydrogenase activity"/>
    <property type="evidence" value="ECO:0007669"/>
    <property type="project" value="TreeGrafter"/>
</dbReference>
<dbReference type="Proteomes" id="UP000272729">
    <property type="component" value="Unassembled WGS sequence"/>
</dbReference>
<dbReference type="GO" id="GO:0050660">
    <property type="term" value="F:flavin adenine dinucleotide binding"/>
    <property type="evidence" value="ECO:0007669"/>
    <property type="project" value="InterPro"/>
</dbReference>
<dbReference type="OrthoDB" id="6637748at2"/>
<evidence type="ECO:0000256" key="1">
    <source>
        <dbReference type="ARBA" id="ARBA00001974"/>
    </source>
</evidence>
<dbReference type="PANTHER" id="PTHR43884">
    <property type="entry name" value="ACYL-COA DEHYDROGENASE"/>
    <property type="match status" value="1"/>
</dbReference>
<protein>
    <submittedName>
        <fullName evidence="9">Alkylation response protein AidB-like acyl-CoA dehydrogenase</fullName>
    </submittedName>
</protein>
<evidence type="ECO:0000256" key="2">
    <source>
        <dbReference type="ARBA" id="ARBA00009347"/>
    </source>
</evidence>
<feature type="domain" description="Acyl-CoA oxidase/dehydrogenase middle" evidence="7">
    <location>
        <begin position="157"/>
        <end position="246"/>
    </location>
</feature>
<evidence type="ECO:0000256" key="5">
    <source>
        <dbReference type="RuleBase" id="RU362125"/>
    </source>
</evidence>
<dbReference type="InterPro" id="IPR036250">
    <property type="entry name" value="AcylCo_DH-like_C"/>
</dbReference>
<evidence type="ECO:0000259" key="8">
    <source>
        <dbReference type="Pfam" id="PF02771"/>
    </source>
</evidence>
<dbReference type="AlphaFoldDB" id="A0A495X1T7"/>
<dbReference type="CDD" id="cd00567">
    <property type="entry name" value="ACAD"/>
    <property type="match status" value="1"/>
</dbReference>
<dbReference type="EMBL" id="RBXR01000001">
    <property type="protein sequence ID" value="RKT67519.1"/>
    <property type="molecule type" value="Genomic_DNA"/>
</dbReference>
<organism evidence="9 10">
    <name type="scientific">Saccharothrix variisporea</name>
    <dbReference type="NCBI Taxonomy" id="543527"/>
    <lineage>
        <taxon>Bacteria</taxon>
        <taxon>Bacillati</taxon>
        <taxon>Actinomycetota</taxon>
        <taxon>Actinomycetes</taxon>
        <taxon>Pseudonocardiales</taxon>
        <taxon>Pseudonocardiaceae</taxon>
        <taxon>Saccharothrix</taxon>
    </lineage>
</organism>
<keyword evidence="4 5" id="KW-0274">FAD</keyword>
<dbReference type="Pfam" id="PF02771">
    <property type="entry name" value="Acyl-CoA_dh_N"/>
    <property type="match status" value="1"/>
</dbReference>
<evidence type="ECO:0000256" key="4">
    <source>
        <dbReference type="ARBA" id="ARBA00022827"/>
    </source>
</evidence>
<dbReference type="InterPro" id="IPR037069">
    <property type="entry name" value="AcylCoA_DH/ox_N_sf"/>
</dbReference>
<feature type="domain" description="Acyl-CoA dehydrogenase/oxidase N-terminal" evidence="8">
    <location>
        <begin position="47"/>
        <end position="126"/>
    </location>
</feature>
<reference evidence="9 10" key="1">
    <citation type="submission" date="2018-10" db="EMBL/GenBank/DDBJ databases">
        <title>Sequencing the genomes of 1000 actinobacteria strains.</title>
        <authorList>
            <person name="Klenk H.-P."/>
        </authorList>
    </citation>
    <scope>NUCLEOTIDE SEQUENCE [LARGE SCALE GENOMIC DNA]</scope>
    <source>
        <strain evidence="9 10">DSM 43911</strain>
    </source>
</reference>
<sequence>MTSSVASPPTLRAFFDDLFLGRVRWDLLRPFPTQDPADRAAGDQAVAAATALVRAHVDPELLDRTGVLPAGLTDALQDAGFYKLLMGPELGGLALSPYNAMRVVEAVASWSPAVAWSLAIGNGFGSGSYLPIVEDGPLRSLIERHVRAGIVSGSADTEANGAANHRRHTTAVPHGDEYVVNGEKVFIGNGPLARLLDVACTVEVDGVRQIRYFFVETDSPGFEVVTTQEFLGLKGASIGVLRFTDVRVPAENMLPASADEARYAPEIARLATLARTLIIASPSLAIAKLCLGWQRNFVTRRVMDDRPLASYEEIQRRVAETAADVFLVESVVAWGLLGQDRADTGPDLTAAKNLTSLACWRAVDRTVGLLGGEGIETARSKARRGAPALPVERFVRDARGLRVAGGVDFLLDYWSAEGGLEAWYSGAPGSFESTVDDLALPPRCREHFRFLVDEAARLGDVCARLTGSYGREELMARQRTVITLGGIARELLGMAVVLARAGSDETALLADIACASARVRLAGLWAQLDASDPDFAGVADELLHGTAFDFLTTDVITDIPSVEDQK</sequence>
<keyword evidence="3 5" id="KW-0285">Flavoprotein</keyword>
<dbReference type="Gene3D" id="1.10.540.10">
    <property type="entry name" value="Acyl-CoA dehydrogenase/oxidase, N-terminal domain"/>
    <property type="match status" value="1"/>
</dbReference>
<evidence type="ECO:0000256" key="3">
    <source>
        <dbReference type="ARBA" id="ARBA00022630"/>
    </source>
</evidence>
<name>A0A495X1T7_9PSEU</name>
<keyword evidence="10" id="KW-1185">Reference proteome</keyword>
<accession>A0A495X1T7</accession>
<dbReference type="InterPro" id="IPR009075">
    <property type="entry name" value="AcylCo_DH/oxidase_C"/>
</dbReference>
<dbReference type="SUPFAM" id="SSF56645">
    <property type="entry name" value="Acyl-CoA dehydrogenase NM domain-like"/>
    <property type="match status" value="1"/>
</dbReference>
<comment type="cofactor">
    <cofactor evidence="1 5">
        <name>FAD</name>
        <dbReference type="ChEBI" id="CHEBI:57692"/>
    </cofactor>
</comment>
<dbReference type="Pfam" id="PF02770">
    <property type="entry name" value="Acyl-CoA_dh_M"/>
    <property type="match status" value="1"/>
</dbReference>
<dbReference type="Gene3D" id="2.40.110.10">
    <property type="entry name" value="Butyryl-CoA Dehydrogenase, subunit A, domain 2"/>
    <property type="match status" value="1"/>
</dbReference>
<dbReference type="PANTHER" id="PTHR43884:SF40">
    <property type="entry name" value="ACYL-COA DEHYDROGENASE"/>
    <property type="match status" value="1"/>
</dbReference>
<feature type="domain" description="Acyl-CoA dehydrogenase/oxidase C-terminal" evidence="6">
    <location>
        <begin position="279"/>
        <end position="407"/>
    </location>
</feature>
<dbReference type="InterPro" id="IPR009100">
    <property type="entry name" value="AcylCoA_DH/oxidase_NM_dom_sf"/>
</dbReference>
<gene>
    <name evidence="9" type="ORF">DFJ66_0694</name>
</gene>
<comment type="caution">
    <text evidence="9">The sequence shown here is derived from an EMBL/GenBank/DDBJ whole genome shotgun (WGS) entry which is preliminary data.</text>
</comment>
<keyword evidence="5" id="KW-0560">Oxidoreductase</keyword>
<dbReference type="Pfam" id="PF00441">
    <property type="entry name" value="Acyl-CoA_dh_1"/>
    <property type="match status" value="1"/>
</dbReference>
<dbReference type="SUPFAM" id="SSF47203">
    <property type="entry name" value="Acyl-CoA dehydrogenase C-terminal domain-like"/>
    <property type="match status" value="1"/>
</dbReference>
<evidence type="ECO:0000259" key="6">
    <source>
        <dbReference type="Pfam" id="PF00441"/>
    </source>
</evidence>
<evidence type="ECO:0000313" key="9">
    <source>
        <dbReference type="EMBL" id="RKT67519.1"/>
    </source>
</evidence>
<evidence type="ECO:0000313" key="10">
    <source>
        <dbReference type="Proteomes" id="UP000272729"/>
    </source>
</evidence>
<dbReference type="InterPro" id="IPR046373">
    <property type="entry name" value="Acyl-CoA_Oxase/DH_mid-dom_sf"/>
</dbReference>
<dbReference type="RefSeq" id="WP_121217867.1">
    <property type="nucleotide sequence ID" value="NZ_JBIUBA010000019.1"/>
</dbReference>
<comment type="similarity">
    <text evidence="2 5">Belongs to the acyl-CoA dehydrogenase family.</text>
</comment>
<dbReference type="InterPro" id="IPR006091">
    <property type="entry name" value="Acyl-CoA_Oxase/DH_mid-dom"/>
</dbReference>
<dbReference type="InterPro" id="IPR013786">
    <property type="entry name" value="AcylCoA_DH/ox_N"/>
</dbReference>
<proteinExistence type="inferred from homology"/>
<dbReference type="Gene3D" id="1.20.140.10">
    <property type="entry name" value="Butyryl-CoA Dehydrogenase, subunit A, domain 3"/>
    <property type="match status" value="1"/>
</dbReference>
<evidence type="ECO:0000259" key="7">
    <source>
        <dbReference type="Pfam" id="PF02770"/>
    </source>
</evidence>